<keyword evidence="8" id="KW-1133">Transmembrane helix</keyword>
<keyword evidence="5" id="KW-0720">Serine protease</keyword>
<proteinExistence type="predicted"/>
<gene>
    <name evidence="10" type="ORF">KDW_47480</name>
</gene>
<keyword evidence="7" id="KW-0865">Zymogen</keyword>
<evidence type="ECO:0000256" key="6">
    <source>
        <dbReference type="ARBA" id="ARBA00022837"/>
    </source>
</evidence>
<dbReference type="AlphaFoldDB" id="A0A5J4KZE9"/>
<evidence type="ECO:0000313" key="10">
    <source>
        <dbReference type="EMBL" id="GER90586.1"/>
    </source>
</evidence>
<dbReference type="Proteomes" id="UP000326912">
    <property type="component" value="Unassembled WGS sequence"/>
</dbReference>
<dbReference type="EMBL" id="BKZW01000002">
    <property type="protein sequence ID" value="GER90586.1"/>
    <property type="molecule type" value="Genomic_DNA"/>
</dbReference>
<dbReference type="CDD" id="cd11377">
    <property type="entry name" value="Pro-peptidase_S53"/>
    <property type="match status" value="1"/>
</dbReference>
<dbReference type="Gene3D" id="3.40.50.200">
    <property type="entry name" value="Peptidase S8/S53 domain"/>
    <property type="match status" value="1"/>
</dbReference>
<organism evidence="10 11">
    <name type="scientific">Dictyobacter vulcani</name>
    <dbReference type="NCBI Taxonomy" id="2607529"/>
    <lineage>
        <taxon>Bacteria</taxon>
        <taxon>Bacillati</taxon>
        <taxon>Chloroflexota</taxon>
        <taxon>Ktedonobacteria</taxon>
        <taxon>Ktedonobacterales</taxon>
        <taxon>Dictyobacteraceae</taxon>
        <taxon>Dictyobacter</taxon>
    </lineage>
</organism>
<evidence type="ECO:0000259" key="9">
    <source>
        <dbReference type="PROSITE" id="PS51695"/>
    </source>
</evidence>
<evidence type="ECO:0000256" key="2">
    <source>
        <dbReference type="ARBA" id="ARBA00022670"/>
    </source>
</evidence>
<dbReference type="InterPro" id="IPR050819">
    <property type="entry name" value="Tripeptidyl-peptidase_I"/>
</dbReference>
<keyword evidence="8" id="KW-0812">Transmembrane</keyword>
<dbReference type="PROSITE" id="PS51695">
    <property type="entry name" value="SEDOLISIN"/>
    <property type="match status" value="1"/>
</dbReference>
<dbReference type="GO" id="GO:0046872">
    <property type="term" value="F:metal ion binding"/>
    <property type="evidence" value="ECO:0007669"/>
    <property type="project" value="UniProtKB-KW"/>
</dbReference>
<name>A0A5J4KZE9_9CHLR</name>
<dbReference type="Pfam" id="PF09286">
    <property type="entry name" value="Pro-kuma_activ"/>
    <property type="match status" value="1"/>
</dbReference>
<sequence>MEKSRSLHDVRYWLTRVVTGICTGIVLLLLINLAPLSVVAYSEIPQRSHVQGLRIPGHAVPLLEEHKPIGPTAKEQTLHLAAVLKLRDEAGLDALLAAQNNPTSPLYHHYLTTQEFNSQFAPTLASVLAVTAYLQQQGIQITSIAPNRLLIDGSATVATAEHAFAISINNYQLKARVVYAANTDPYVPDAVSGIIQTITGLNNVTLYRPTNLQRQQRPLHPYPGPNGGFTPDELRNAYDVTPLIETKMDGKGQTVGLFELDGYNPADIATYRQQFHLGLLNVSNVLVDGATNTVGPNAIEVTLDMETVSALAPGAAQKVYIGINNAAGINDTYNRIVTDNVAKVISVSWGECELASSASRLDTLNTIFKQGAAQGQTFFAASGDSGAYDCNDNGVQSLAVDSPADNPYVVGVGGPRYARIPKGRMSVKSAGVGPCSGVSFMSWVVEEAKAHTSHARTTRVASI</sequence>
<dbReference type="GO" id="GO:0004252">
    <property type="term" value="F:serine-type endopeptidase activity"/>
    <property type="evidence" value="ECO:0007669"/>
    <property type="project" value="InterPro"/>
</dbReference>
<evidence type="ECO:0000313" key="11">
    <source>
        <dbReference type="Proteomes" id="UP000326912"/>
    </source>
</evidence>
<keyword evidence="11" id="KW-1185">Reference proteome</keyword>
<keyword evidence="2" id="KW-0645">Protease</keyword>
<dbReference type="PANTHER" id="PTHR14218">
    <property type="entry name" value="PROTEASE S8 TRIPEPTIDYL PEPTIDASE I CLN2"/>
    <property type="match status" value="1"/>
</dbReference>
<comment type="caution">
    <text evidence="10">The sequence shown here is derived from an EMBL/GenBank/DDBJ whole genome shotgun (WGS) entry which is preliminary data.</text>
</comment>
<dbReference type="SMART" id="SM00944">
    <property type="entry name" value="Pro-kuma_activ"/>
    <property type="match status" value="1"/>
</dbReference>
<dbReference type="SUPFAM" id="SSF52743">
    <property type="entry name" value="Subtilisin-like"/>
    <property type="match status" value="1"/>
</dbReference>
<evidence type="ECO:0000256" key="8">
    <source>
        <dbReference type="SAM" id="Phobius"/>
    </source>
</evidence>
<evidence type="ECO:0000256" key="1">
    <source>
        <dbReference type="ARBA" id="ARBA00001913"/>
    </source>
</evidence>
<comment type="cofactor">
    <cofactor evidence="1">
        <name>Ca(2+)</name>
        <dbReference type="ChEBI" id="CHEBI:29108"/>
    </cofactor>
</comment>
<accession>A0A5J4KZE9</accession>
<keyword evidence="4" id="KW-0378">Hydrolase</keyword>
<dbReference type="InterPro" id="IPR030400">
    <property type="entry name" value="Sedolisin_dom"/>
</dbReference>
<dbReference type="InterPro" id="IPR036852">
    <property type="entry name" value="Peptidase_S8/S53_dom_sf"/>
</dbReference>
<keyword evidence="8" id="KW-0472">Membrane</keyword>
<evidence type="ECO:0000256" key="3">
    <source>
        <dbReference type="ARBA" id="ARBA00022723"/>
    </source>
</evidence>
<keyword evidence="6" id="KW-0106">Calcium</keyword>
<dbReference type="PANTHER" id="PTHR14218:SF15">
    <property type="entry name" value="TRIPEPTIDYL-PEPTIDASE 1"/>
    <property type="match status" value="1"/>
</dbReference>
<evidence type="ECO:0000256" key="4">
    <source>
        <dbReference type="ARBA" id="ARBA00022801"/>
    </source>
</evidence>
<dbReference type="InterPro" id="IPR015366">
    <property type="entry name" value="S53_propep"/>
</dbReference>
<reference evidence="10 11" key="1">
    <citation type="submission" date="2019-10" db="EMBL/GenBank/DDBJ databases">
        <title>Dictyobacter vulcani sp. nov., within the class Ktedonobacteria, isolated from soil of volcanic Mt. Zao.</title>
        <authorList>
            <person name="Zheng Y."/>
            <person name="Wang C.M."/>
            <person name="Sakai Y."/>
            <person name="Abe K."/>
            <person name="Yokota A."/>
            <person name="Yabe S."/>
        </authorList>
    </citation>
    <scope>NUCLEOTIDE SEQUENCE [LARGE SCALE GENOMIC DNA]</scope>
    <source>
        <strain evidence="10 11">W12</strain>
    </source>
</reference>
<dbReference type="GO" id="GO:0008240">
    <property type="term" value="F:tripeptidyl-peptidase activity"/>
    <property type="evidence" value="ECO:0007669"/>
    <property type="project" value="TreeGrafter"/>
</dbReference>
<dbReference type="GO" id="GO:0006508">
    <property type="term" value="P:proteolysis"/>
    <property type="evidence" value="ECO:0007669"/>
    <property type="project" value="UniProtKB-KW"/>
</dbReference>
<feature type="domain" description="Peptidase S53" evidence="9">
    <location>
        <begin position="228"/>
        <end position="463"/>
    </location>
</feature>
<evidence type="ECO:0000256" key="5">
    <source>
        <dbReference type="ARBA" id="ARBA00022825"/>
    </source>
</evidence>
<feature type="transmembrane region" description="Helical" evidence="8">
    <location>
        <begin position="12"/>
        <end position="34"/>
    </location>
</feature>
<evidence type="ECO:0000256" key="7">
    <source>
        <dbReference type="ARBA" id="ARBA00023145"/>
    </source>
</evidence>
<keyword evidence="3" id="KW-0479">Metal-binding</keyword>
<dbReference type="SUPFAM" id="SSF54897">
    <property type="entry name" value="Protease propeptides/inhibitors"/>
    <property type="match status" value="1"/>
</dbReference>
<protein>
    <recommendedName>
        <fullName evidence="9">Peptidase S53 domain-containing protein</fullName>
    </recommendedName>
</protein>